<accession>A0ABZ0Z5M7</accession>
<evidence type="ECO:0000313" key="1">
    <source>
        <dbReference type="EMBL" id="WQJ53323.1"/>
    </source>
</evidence>
<dbReference type="EMBL" id="OR769223">
    <property type="protein sequence ID" value="WQJ53323.1"/>
    <property type="molecule type" value="Genomic_DNA"/>
</dbReference>
<proteinExistence type="predicted"/>
<keyword evidence="2" id="KW-1185">Reference proteome</keyword>
<dbReference type="Proteomes" id="UP001358193">
    <property type="component" value="Segment"/>
</dbReference>
<reference evidence="1 2" key="1">
    <citation type="submission" date="2023-11" db="EMBL/GenBank/DDBJ databases">
        <authorList>
            <person name="Cook R."/>
            <person name="Crisci M."/>
            <person name="Pye H."/>
            <person name="Adriaenssens E."/>
            <person name="Santini J."/>
        </authorList>
    </citation>
    <scope>NUCLEOTIDE SEQUENCE [LARGE SCALE GENOMIC DNA]</scope>
    <source>
        <strain evidence="1">Lak_Megaphage_Sonny</strain>
    </source>
</reference>
<protein>
    <submittedName>
        <fullName evidence="1">Uncharacterized protein</fullName>
    </submittedName>
</protein>
<organism evidence="1 2">
    <name type="scientific">phage Lak_Megaphage_Sonny</name>
    <dbReference type="NCBI Taxonomy" id="3109229"/>
    <lineage>
        <taxon>Viruses</taxon>
        <taxon>Duplodnaviria</taxon>
        <taxon>Heunggongvirae</taxon>
        <taxon>Uroviricota</taxon>
        <taxon>Caudoviricetes</taxon>
        <taxon>Caudoviricetes code 15 clade</taxon>
    </lineage>
</organism>
<evidence type="ECO:0000313" key="2">
    <source>
        <dbReference type="Proteomes" id="UP001358193"/>
    </source>
</evidence>
<sequence length="249" mass="29596">MMKRINEKLSISDNVQNEVIKFNDYLKNKSCNYSKDCNFDYIFFEIPFKIYFRFNELSDNHFGQTNLLTNTLMITHCKNVDILNTLYHEILHIFQYKKNKQLYQNDIIYKNACNAIKNNSNDFDLLFAYALYASFDFEQDAMIHGLYGALQDLPVIIAKNYINESDEYAYILDMKNALSIIDKNPNAFNEKLFKMNVSQYMQIIQKGLNRFETKICKLLQKIKDNEELNEGLIHIYHKKHKKFGHIKIN</sequence>
<name>A0ABZ0Z5M7_9CAUD</name>